<keyword evidence="3 6" id="KW-1133">Transmembrane helix</keyword>
<evidence type="ECO:0000256" key="1">
    <source>
        <dbReference type="ARBA" id="ARBA00004141"/>
    </source>
</evidence>
<dbReference type="AlphaFoldDB" id="A0A8H5YSC7"/>
<feature type="transmembrane region" description="Helical" evidence="6">
    <location>
        <begin position="155"/>
        <end position="176"/>
    </location>
</feature>
<dbReference type="SUPFAM" id="SSF103473">
    <property type="entry name" value="MFS general substrate transporter"/>
    <property type="match status" value="1"/>
</dbReference>
<reference evidence="7 8" key="1">
    <citation type="submission" date="2020-05" db="EMBL/GenBank/DDBJ databases">
        <title>Identification and distribution of gene clusters putatively required for synthesis of sphingolipid metabolism inhibitors in phylogenetically diverse species of the filamentous fungus Fusarium.</title>
        <authorList>
            <person name="Kim H.-S."/>
            <person name="Busman M."/>
            <person name="Brown D.W."/>
            <person name="Divon H."/>
            <person name="Uhlig S."/>
            <person name="Proctor R.H."/>
        </authorList>
    </citation>
    <scope>NUCLEOTIDE SEQUENCE [LARGE SCALE GENOMIC DNA]</scope>
    <source>
        <strain evidence="7 8">NRRL 66235</strain>
    </source>
</reference>
<evidence type="ECO:0000256" key="6">
    <source>
        <dbReference type="SAM" id="Phobius"/>
    </source>
</evidence>
<keyword evidence="5" id="KW-0325">Glycoprotein</keyword>
<dbReference type="EMBL" id="JAAOAN010000185">
    <property type="protein sequence ID" value="KAF5717592.1"/>
    <property type="molecule type" value="Genomic_DNA"/>
</dbReference>
<comment type="subcellular location">
    <subcellularLocation>
        <location evidence="1">Membrane</location>
        <topology evidence="1">Multi-pass membrane protein</topology>
    </subcellularLocation>
</comment>
<dbReference type="PANTHER" id="PTHR23502:SF34">
    <property type="entry name" value="PROTEIN HOL1"/>
    <property type="match status" value="1"/>
</dbReference>
<keyword evidence="8" id="KW-1185">Reference proteome</keyword>
<dbReference type="GO" id="GO:0022857">
    <property type="term" value="F:transmembrane transporter activity"/>
    <property type="evidence" value="ECO:0007669"/>
    <property type="project" value="TreeGrafter"/>
</dbReference>
<organism evidence="7 8">
    <name type="scientific">Fusarium mundagurra</name>
    <dbReference type="NCBI Taxonomy" id="1567541"/>
    <lineage>
        <taxon>Eukaryota</taxon>
        <taxon>Fungi</taxon>
        <taxon>Dikarya</taxon>
        <taxon>Ascomycota</taxon>
        <taxon>Pezizomycotina</taxon>
        <taxon>Sordariomycetes</taxon>
        <taxon>Hypocreomycetidae</taxon>
        <taxon>Hypocreales</taxon>
        <taxon>Nectriaceae</taxon>
        <taxon>Fusarium</taxon>
        <taxon>Fusarium fujikuroi species complex</taxon>
    </lineage>
</organism>
<dbReference type="PANTHER" id="PTHR23502">
    <property type="entry name" value="MAJOR FACILITATOR SUPERFAMILY"/>
    <property type="match status" value="1"/>
</dbReference>
<evidence type="ECO:0000313" key="8">
    <source>
        <dbReference type="Proteomes" id="UP000544331"/>
    </source>
</evidence>
<proteinExistence type="predicted"/>
<keyword evidence="4 6" id="KW-0472">Membrane</keyword>
<protein>
    <submittedName>
        <fullName evidence="7">Major facilitator superfamily transporter</fullName>
    </submittedName>
</protein>
<name>A0A8H5YSC7_9HYPO</name>
<evidence type="ECO:0000256" key="5">
    <source>
        <dbReference type="ARBA" id="ARBA00023180"/>
    </source>
</evidence>
<feature type="transmembrane region" description="Helical" evidence="6">
    <location>
        <begin position="197"/>
        <end position="217"/>
    </location>
</feature>
<accession>A0A8H5YSC7</accession>
<dbReference type="GO" id="GO:0005886">
    <property type="term" value="C:plasma membrane"/>
    <property type="evidence" value="ECO:0007669"/>
    <property type="project" value="TreeGrafter"/>
</dbReference>
<gene>
    <name evidence="7" type="ORF">FMUND_5685</name>
</gene>
<comment type="caution">
    <text evidence="7">The sequence shown here is derived from an EMBL/GenBank/DDBJ whole genome shotgun (WGS) entry which is preliminary data.</text>
</comment>
<sequence>MEEHHPDYEVVPGTVDLVTQPSHNTNQHGDIILVPTPSDSLDHVAQESVLEASQHDDKGEKQLHSALTNGSVYRVCQVLETDSFRLQYRPRVVLPGTRGQFVRQVYRPLQLAWFPAIVWSGLEYGACVSWITVLGTTTASILGSSPYNMSNESLGLIWLPPLIGGLFGDLIAGPFNDKLVLSLTRGNRGWLEPEFRLQVFIPMAFLMPGGLLLYGVGAANALPWIDPVVGMGLVGFWVDCCTCAYDGLCC</sequence>
<dbReference type="Proteomes" id="UP000544331">
    <property type="component" value="Unassembled WGS sequence"/>
</dbReference>
<dbReference type="InterPro" id="IPR036259">
    <property type="entry name" value="MFS_trans_sf"/>
</dbReference>
<dbReference type="OrthoDB" id="2585655at2759"/>
<evidence type="ECO:0000313" key="7">
    <source>
        <dbReference type="EMBL" id="KAF5717592.1"/>
    </source>
</evidence>
<evidence type="ECO:0000256" key="2">
    <source>
        <dbReference type="ARBA" id="ARBA00022692"/>
    </source>
</evidence>
<keyword evidence="2 6" id="KW-0812">Transmembrane</keyword>
<feature type="transmembrane region" description="Helical" evidence="6">
    <location>
        <begin position="111"/>
        <end position="135"/>
    </location>
</feature>
<evidence type="ECO:0000256" key="4">
    <source>
        <dbReference type="ARBA" id="ARBA00023136"/>
    </source>
</evidence>
<evidence type="ECO:0000256" key="3">
    <source>
        <dbReference type="ARBA" id="ARBA00022989"/>
    </source>
</evidence>